<evidence type="ECO:0000313" key="2">
    <source>
        <dbReference type="EMBL" id="TFW10710.1"/>
    </source>
</evidence>
<dbReference type="SUPFAM" id="SSF69118">
    <property type="entry name" value="AhpD-like"/>
    <property type="match status" value="1"/>
</dbReference>
<gene>
    <name evidence="2" type="ORF">E4L96_23130</name>
</gene>
<comment type="caution">
    <text evidence="2">The sequence shown here is derived from an EMBL/GenBank/DDBJ whole genome shotgun (WGS) entry which is preliminary data.</text>
</comment>
<dbReference type="Pfam" id="PF02627">
    <property type="entry name" value="CMD"/>
    <property type="match status" value="1"/>
</dbReference>
<dbReference type="InterPro" id="IPR029032">
    <property type="entry name" value="AhpD-like"/>
</dbReference>
<dbReference type="GO" id="GO:0051920">
    <property type="term" value="F:peroxiredoxin activity"/>
    <property type="evidence" value="ECO:0007669"/>
    <property type="project" value="InterPro"/>
</dbReference>
<dbReference type="Gene3D" id="1.20.1290.10">
    <property type="entry name" value="AhpD-like"/>
    <property type="match status" value="1"/>
</dbReference>
<reference evidence="2 3" key="1">
    <citation type="submission" date="2019-03" db="EMBL/GenBank/DDBJ databases">
        <title>Draft Genome Sequence of Massilia arenosa sp. nov., a Novel Massilia Species Isolated from a Sandy-loam Maize Soil.</title>
        <authorList>
            <person name="Raths R."/>
            <person name="Peta V."/>
            <person name="Bucking H."/>
        </authorList>
    </citation>
    <scope>NUCLEOTIDE SEQUENCE [LARGE SCALE GENOMIC DNA]</scope>
    <source>
        <strain evidence="2 3">MC02</strain>
    </source>
</reference>
<dbReference type="OrthoDB" id="5987308at2"/>
<dbReference type="InterPro" id="IPR003779">
    <property type="entry name" value="CMD-like"/>
</dbReference>
<organism evidence="2 3">
    <name type="scientific">Zemynaea arenosa</name>
    <dbReference type="NCBI Taxonomy" id="2561931"/>
    <lineage>
        <taxon>Bacteria</taxon>
        <taxon>Pseudomonadati</taxon>
        <taxon>Pseudomonadota</taxon>
        <taxon>Betaproteobacteria</taxon>
        <taxon>Burkholderiales</taxon>
        <taxon>Oxalobacteraceae</taxon>
        <taxon>Telluria group</taxon>
        <taxon>Zemynaea</taxon>
    </lineage>
</organism>
<name>A0A4Y9RNS9_9BURK</name>
<evidence type="ECO:0000313" key="3">
    <source>
        <dbReference type="Proteomes" id="UP000298438"/>
    </source>
</evidence>
<accession>A0A4Y9RNS9</accession>
<evidence type="ECO:0000259" key="1">
    <source>
        <dbReference type="Pfam" id="PF02627"/>
    </source>
</evidence>
<dbReference type="RefSeq" id="WP_135209577.1">
    <property type="nucleotide sequence ID" value="NZ_SPVF01000274.1"/>
</dbReference>
<sequence>MSSHDRLPPIPDRRLTSAQREAAQAVIDGPRGALVGPFVPLLRSPELMEHAQRMGEYLRFRSAIGTRLSELVILLVAREWDQQVEWAIHAPIALEAGVPQEVIDAVARWERPARLQDDEVAVYDFSLELVVNKKVQDDTWNRALALFGEQGVMDLMALNGYYTLLAMVMNGAQTPAPESSAAPLP</sequence>
<dbReference type="EMBL" id="SPVF01000274">
    <property type="protein sequence ID" value="TFW10710.1"/>
    <property type="molecule type" value="Genomic_DNA"/>
</dbReference>
<keyword evidence="3" id="KW-1185">Reference proteome</keyword>
<feature type="domain" description="Carboxymuconolactone decarboxylase-like" evidence="1">
    <location>
        <begin position="45"/>
        <end position="117"/>
    </location>
</feature>
<protein>
    <submittedName>
        <fullName evidence="2">Carboxymuconolactone decarboxylase family protein</fullName>
    </submittedName>
</protein>
<dbReference type="PANTHER" id="PTHR34846">
    <property type="entry name" value="4-CARBOXYMUCONOLACTONE DECARBOXYLASE FAMILY PROTEIN (AFU_ORTHOLOGUE AFUA_6G11590)"/>
    <property type="match status" value="1"/>
</dbReference>
<proteinExistence type="predicted"/>
<dbReference type="PANTHER" id="PTHR34846:SF11">
    <property type="entry name" value="4-CARBOXYMUCONOLACTONE DECARBOXYLASE FAMILY PROTEIN (AFU_ORTHOLOGUE AFUA_6G11590)"/>
    <property type="match status" value="1"/>
</dbReference>
<dbReference type="AlphaFoldDB" id="A0A4Y9RNS9"/>
<dbReference type="Proteomes" id="UP000298438">
    <property type="component" value="Unassembled WGS sequence"/>
</dbReference>